<sequence length="148" mass="15807">MVRLCSALLLVLSLAVAHAVGRHGLLGAYGKHKGAGSLATLGLGYGLGYGLNQLEGHPAPLGLYGAHPPAGLYYAPTYGFGHHGHGHHGHRGQYGYPHKFGAYPKRGFHVGYEIGYQGKLGFVNLKRDNLRQVQLSFGLGKPQHHPKA</sequence>
<feature type="signal peptide" evidence="1">
    <location>
        <begin position="1"/>
        <end position="19"/>
    </location>
</feature>
<dbReference type="RefSeq" id="NP_001394374.1">
    <property type="nucleotide sequence ID" value="NM_001407445.1"/>
</dbReference>
<proteinExistence type="predicted"/>
<evidence type="ECO:0000256" key="1">
    <source>
        <dbReference type="SAM" id="SignalP"/>
    </source>
</evidence>
<dbReference type="AlphaFoldDB" id="A0A903VVL0"/>
<keyword evidence="3" id="KW-1185">Reference proteome</keyword>
<protein>
    <submittedName>
        <fullName evidence="2">Uncharacterized protein</fullName>
    </submittedName>
</protein>
<evidence type="ECO:0000313" key="2">
    <source>
        <dbReference type="EnsemblMetazoa" id="AAEL029086-PA"/>
    </source>
</evidence>
<dbReference type="Proteomes" id="UP000008820">
    <property type="component" value="Chromosome 2"/>
</dbReference>
<dbReference type="GeneID" id="125446221"/>
<feature type="chain" id="PRO_5037460157" evidence="1">
    <location>
        <begin position="20"/>
        <end position="148"/>
    </location>
</feature>
<accession>A0A903VVL0</accession>
<evidence type="ECO:0000313" key="3">
    <source>
        <dbReference type="Proteomes" id="UP000008820"/>
    </source>
</evidence>
<name>A0A903VVL0_AEDAE</name>
<reference evidence="2" key="2">
    <citation type="submission" date="2022-10" db="UniProtKB">
        <authorList>
            <consortium name="EnsemblMetazoa"/>
        </authorList>
    </citation>
    <scope>IDENTIFICATION</scope>
    <source>
        <strain evidence="2">LVP_AGWG</strain>
    </source>
</reference>
<organism evidence="2 3">
    <name type="scientific">Aedes aegypti</name>
    <name type="common">Yellowfever mosquito</name>
    <name type="synonym">Culex aegypti</name>
    <dbReference type="NCBI Taxonomy" id="7159"/>
    <lineage>
        <taxon>Eukaryota</taxon>
        <taxon>Metazoa</taxon>
        <taxon>Ecdysozoa</taxon>
        <taxon>Arthropoda</taxon>
        <taxon>Hexapoda</taxon>
        <taxon>Insecta</taxon>
        <taxon>Pterygota</taxon>
        <taxon>Neoptera</taxon>
        <taxon>Endopterygota</taxon>
        <taxon>Diptera</taxon>
        <taxon>Nematocera</taxon>
        <taxon>Culicoidea</taxon>
        <taxon>Culicidae</taxon>
        <taxon>Culicinae</taxon>
        <taxon>Aedini</taxon>
        <taxon>Aedes</taxon>
        <taxon>Stegomyia</taxon>
    </lineage>
</organism>
<dbReference type="EnsemblMetazoa" id="AAEL029086-RA">
    <property type="protein sequence ID" value="AAEL029086-PA"/>
    <property type="gene ID" value="AAEL029086"/>
</dbReference>
<keyword evidence="1" id="KW-0732">Signal</keyword>
<reference evidence="2 3" key="1">
    <citation type="submission" date="2017-06" db="EMBL/GenBank/DDBJ databases">
        <title>Aedes aegypti genome working group (AGWG) sequencing and assembly.</title>
        <authorList>
            <consortium name="Aedes aegypti Genome Working Group (AGWG)"/>
            <person name="Matthews B.J."/>
        </authorList>
    </citation>
    <scope>NUCLEOTIDE SEQUENCE [LARGE SCALE GENOMIC DNA]</scope>
    <source>
        <strain evidence="2 3">LVP_AGWG</strain>
    </source>
</reference>